<evidence type="ECO:0000313" key="12">
    <source>
        <dbReference type="Proteomes" id="UP000749559"/>
    </source>
</evidence>
<keyword evidence="4" id="KW-0560">Oxidoreductase</keyword>
<evidence type="ECO:0000256" key="2">
    <source>
        <dbReference type="ARBA" id="ARBA00022448"/>
    </source>
</evidence>
<dbReference type="InterPro" id="IPR010625">
    <property type="entry name" value="CHCH"/>
</dbReference>
<dbReference type="GO" id="GO:0015035">
    <property type="term" value="F:protein-disulfide reductase activity"/>
    <property type="evidence" value="ECO:0007669"/>
    <property type="project" value="InterPro"/>
</dbReference>
<dbReference type="EMBL" id="CAIIXF020000005">
    <property type="protein sequence ID" value="CAH1782707.1"/>
    <property type="molecule type" value="Genomic_DNA"/>
</dbReference>
<sequence>MSYCKDEGKDKVIFVTEKDHNTPSTAKLDWEDEENDDQPGLILNDGSINWDCPCLGGMASGPCGIEFREAFSCFHYSKEEPKGTDCLDQFRGMQACMQQYPTLYPTSQDEKEEDLVAAVDDLEKDGTSSAGSGSEIVDNKAKEDINIEQPEKTGSAS</sequence>
<dbReference type="PANTHER" id="PTHR21622:SF0">
    <property type="entry name" value="COILED-COIL-HELIX-COILED-COIL-HELIX DOMAIN CONTAINING 4"/>
    <property type="match status" value="1"/>
</dbReference>
<evidence type="ECO:0000256" key="3">
    <source>
        <dbReference type="ARBA" id="ARBA00022927"/>
    </source>
</evidence>
<evidence type="ECO:0000256" key="8">
    <source>
        <dbReference type="ARBA" id="ARBA00023284"/>
    </source>
</evidence>
<evidence type="ECO:0000313" key="11">
    <source>
        <dbReference type="EMBL" id="CAH1782707.1"/>
    </source>
</evidence>
<name>A0A8S4NNB5_OWEFU</name>
<dbReference type="PROSITE" id="PS51808">
    <property type="entry name" value="CHCH"/>
    <property type="match status" value="1"/>
</dbReference>
<reference evidence="11" key="1">
    <citation type="submission" date="2022-03" db="EMBL/GenBank/DDBJ databases">
        <authorList>
            <person name="Martin C."/>
        </authorList>
    </citation>
    <scope>NUCLEOTIDE SEQUENCE</scope>
</reference>
<keyword evidence="12" id="KW-1185">Reference proteome</keyword>
<feature type="domain" description="CHCH" evidence="10">
    <location>
        <begin position="63"/>
        <end position="99"/>
    </location>
</feature>
<keyword evidence="6" id="KW-0496">Mitochondrion</keyword>
<dbReference type="GO" id="GO:0005758">
    <property type="term" value="C:mitochondrial intermembrane space"/>
    <property type="evidence" value="ECO:0007669"/>
    <property type="project" value="TreeGrafter"/>
</dbReference>
<gene>
    <name evidence="11" type="ORF">OFUS_LOCUS9124</name>
</gene>
<evidence type="ECO:0000259" key="10">
    <source>
        <dbReference type="Pfam" id="PF06747"/>
    </source>
</evidence>
<dbReference type="Proteomes" id="UP000749559">
    <property type="component" value="Unassembled WGS sequence"/>
</dbReference>
<dbReference type="PANTHER" id="PTHR21622">
    <property type="entry name" value="COILED-COIL-HELIX-COILED-COIL-HELIX DOMAIN CONTAINING 4"/>
    <property type="match status" value="1"/>
</dbReference>
<feature type="compositionally biased region" description="Basic and acidic residues" evidence="9">
    <location>
        <begin position="137"/>
        <end position="151"/>
    </location>
</feature>
<keyword evidence="7" id="KW-1015">Disulfide bond</keyword>
<dbReference type="Pfam" id="PF06747">
    <property type="entry name" value="CHCH"/>
    <property type="match status" value="1"/>
</dbReference>
<accession>A0A8S4NNB5</accession>
<evidence type="ECO:0000256" key="6">
    <source>
        <dbReference type="ARBA" id="ARBA00023128"/>
    </source>
</evidence>
<feature type="region of interest" description="Disordered" evidence="9">
    <location>
        <begin position="120"/>
        <end position="157"/>
    </location>
</feature>
<keyword evidence="8" id="KW-0676">Redox-active center</keyword>
<comment type="subcellular location">
    <subcellularLocation>
        <location evidence="1">Mitochondrion</location>
    </subcellularLocation>
</comment>
<dbReference type="OrthoDB" id="7481291at2759"/>
<evidence type="ECO:0000256" key="9">
    <source>
        <dbReference type="SAM" id="MobiDB-lite"/>
    </source>
</evidence>
<dbReference type="AlphaFoldDB" id="A0A8S4NNB5"/>
<keyword evidence="3" id="KW-0653">Protein transport</keyword>
<comment type="caution">
    <text evidence="11">The sequence shown here is derived from an EMBL/GenBank/DDBJ whole genome shotgun (WGS) entry which is preliminary data.</text>
</comment>
<evidence type="ECO:0000256" key="1">
    <source>
        <dbReference type="ARBA" id="ARBA00004173"/>
    </source>
</evidence>
<dbReference type="InterPro" id="IPR039289">
    <property type="entry name" value="CHCHD4"/>
</dbReference>
<proteinExistence type="predicted"/>
<dbReference type="Gene3D" id="1.10.287.2900">
    <property type="match status" value="1"/>
</dbReference>
<protein>
    <recommendedName>
        <fullName evidence="10">CHCH domain-containing protein</fullName>
    </recommendedName>
</protein>
<keyword evidence="5" id="KW-0811">Translocation</keyword>
<evidence type="ECO:0000256" key="4">
    <source>
        <dbReference type="ARBA" id="ARBA00023002"/>
    </source>
</evidence>
<evidence type="ECO:0000256" key="5">
    <source>
        <dbReference type="ARBA" id="ARBA00023010"/>
    </source>
</evidence>
<evidence type="ECO:0000256" key="7">
    <source>
        <dbReference type="ARBA" id="ARBA00023157"/>
    </source>
</evidence>
<organism evidence="11 12">
    <name type="scientific">Owenia fusiformis</name>
    <name type="common">Polychaete worm</name>
    <dbReference type="NCBI Taxonomy" id="6347"/>
    <lineage>
        <taxon>Eukaryota</taxon>
        <taxon>Metazoa</taxon>
        <taxon>Spiralia</taxon>
        <taxon>Lophotrochozoa</taxon>
        <taxon>Annelida</taxon>
        <taxon>Polychaeta</taxon>
        <taxon>Sedentaria</taxon>
        <taxon>Canalipalpata</taxon>
        <taxon>Sabellida</taxon>
        <taxon>Oweniida</taxon>
        <taxon>Oweniidae</taxon>
        <taxon>Owenia</taxon>
    </lineage>
</organism>
<dbReference type="GO" id="GO:0045041">
    <property type="term" value="P:protein import into mitochondrial intermembrane space"/>
    <property type="evidence" value="ECO:0007669"/>
    <property type="project" value="InterPro"/>
</dbReference>
<keyword evidence="2" id="KW-0813">Transport</keyword>